<keyword evidence="2" id="KW-0378">Hydrolase</keyword>
<keyword evidence="3" id="KW-1185">Reference proteome</keyword>
<feature type="transmembrane region" description="Helical" evidence="1">
    <location>
        <begin position="240"/>
        <end position="263"/>
    </location>
</feature>
<proteinExistence type="predicted"/>
<accession>A0ABZ2KJ95</accession>
<feature type="transmembrane region" description="Helical" evidence="1">
    <location>
        <begin position="459"/>
        <end position="481"/>
    </location>
</feature>
<dbReference type="GO" id="GO:0008237">
    <property type="term" value="F:metallopeptidase activity"/>
    <property type="evidence" value="ECO:0007669"/>
    <property type="project" value="UniProtKB-KW"/>
</dbReference>
<feature type="transmembrane region" description="Helical" evidence="1">
    <location>
        <begin position="275"/>
        <end position="298"/>
    </location>
</feature>
<feature type="transmembrane region" description="Helical" evidence="1">
    <location>
        <begin position="207"/>
        <end position="228"/>
    </location>
</feature>
<feature type="transmembrane region" description="Helical" evidence="1">
    <location>
        <begin position="387"/>
        <end position="405"/>
    </location>
</feature>
<keyword evidence="1" id="KW-0472">Membrane</keyword>
<dbReference type="EMBL" id="CP089982">
    <property type="protein sequence ID" value="WXA98747.1"/>
    <property type="molecule type" value="Genomic_DNA"/>
</dbReference>
<evidence type="ECO:0000313" key="3">
    <source>
        <dbReference type="Proteomes" id="UP001379533"/>
    </source>
</evidence>
<organism evidence="2 3">
    <name type="scientific">Pendulispora brunnea</name>
    <dbReference type="NCBI Taxonomy" id="2905690"/>
    <lineage>
        <taxon>Bacteria</taxon>
        <taxon>Pseudomonadati</taxon>
        <taxon>Myxococcota</taxon>
        <taxon>Myxococcia</taxon>
        <taxon>Myxococcales</taxon>
        <taxon>Sorangiineae</taxon>
        <taxon>Pendulisporaceae</taxon>
        <taxon>Pendulispora</taxon>
    </lineage>
</organism>
<dbReference type="PANTHER" id="PTHR36844:SF1">
    <property type="entry name" value="PROTEASE PRSW"/>
    <property type="match status" value="1"/>
</dbReference>
<keyword evidence="2" id="KW-0645">Protease</keyword>
<name>A0ABZ2KJ95_9BACT</name>
<dbReference type="Pfam" id="PF13367">
    <property type="entry name" value="PrsW-protease"/>
    <property type="match status" value="1"/>
</dbReference>
<evidence type="ECO:0000313" key="2">
    <source>
        <dbReference type="EMBL" id="WXA98747.1"/>
    </source>
</evidence>
<dbReference type="RefSeq" id="WP_394849362.1">
    <property type="nucleotide sequence ID" value="NZ_CP089982.1"/>
</dbReference>
<dbReference type="PANTHER" id="PTHR36844">
    <property type="entry name" value="PROTEASE PRSW"/>
    <property type="match status" value="1"/>
</dbReference>
<feature type="transmembrane region" description="Helical" evidence="1">
    <location>
        <begin position="487"/>
        <end position="507"/>
    </location>
</feature>
<dbReference type="Proteomes" id="UP001379533">
    <property type="component" value="Chromosome"/>
</dbReference>
<feature type="transmembrane region" description="Helical" evidence="1">
    <location>
        <begin position="357"/>
        <end position="375"/>
    </location>
</feature>
<evidence type="ECO:0000256" key="1">
    <source>
        <dbReference type="SAM" id="Phobius"/>
    </source>
</evidence>
<sequence>MNHAPYRWLLWLSTAWMLCLFCAGCGELQLAQTNDVELVYTAPAATTDTVARVRARLGAARVAADVREKDGEIRVTVDRDFAETADTYLRWRGGVTLHRIDEEGKPLEPPLVDFAHRIARVETSRHGHDLTIFTTVTMRVPPKEPLAIVLAGKTLATQRIENAPSFTVSFGDDLDSYARADRARMLLSSPPLPGLTQVATREVPPRWGVGLLGLVLPILLSVGWLSFVRRFDRARPEPGWLVGVTFALGGVSALLAGVLQYGLIHLSPYLHPTTMTFGGQLVAAPLALLVFTAVVGLTEEGSKWLGVWSFARHRREFDEPVDGIVYAVASSLGFAAVENIRYFALGRLATGLVVLRAFTSLPAHMFFGAIWGYALGRKLVAPRTSTLKFVLLAALLHGAYDTFLSVHRLEYATLLLHLVLTTLFVVLLRRALRRGVIVPGGEVPESSRRLSFALGSRKIFAVWAISLHLVAVAIVALGLYFDARSQSVNLAFLTAGTGLLILFAVAAHGLVATLPLEAVVDEHGVTFGGASRSWDEIRSFDRYRAPLSLGVVGEAYEIVVHSSKGPLRIGPGSDDATTTLAACLSSFIRSQ</sequence>
<dbReference type="InterPro" id="IPR026898">
    <property type="entry name" value="PrsW"/>
</dbReference>
<keyword evidence="1" id="KW-1133">Transmembrane helix</keyword>
<protein>
    <submittedName>
        <fullName evidence="2">PrsW family intramembrane metalloprotease</fullName>
    </submittedName>
</protein>
<keyword evidence="2" id="KW-0482">Metalloprotease</keyword>
<gene>
    <name evidence="2" type="ORF">LZC95_18190</name>
</gene>
<reference evidence="2 3" key="1">
    <citation type="submission" date="2021-12" db="EMBL/GenBank/DDBJ databases">
        <title>Discovery of the Pendulisporaceae a myxobacterial family with distinct sporulation behavior and unique specialized metabolism.</title>
        <authorList>
            <person name="Garcia R."/>
            <person name="Popoff A."/>
            <person name="Bader C.D."/>
            <person name="Loehr J."/>
            <person name="Walesch S."/>
            <person name="Walt C."/>
            <person name="Boldt J."/>
            <person name="Bunk B."/>
            <person name="Haeckl F.J.F.P.J."/>
            <person name="Gunesch A.P."/>
            <person name="Birkelbach J."/>
            <person name="Nuebel U."/>
            <person name="Pietschmann T."/>
            <person name="Bach T."/>
            <person name="Mueller R."/>
        </authorList>
    </citation>
    <scope>NUCLEOTIDE SEQUENCE [LARGE SCALE GENOMIC DNA]</scope>
    <source>
        <strain evidence="2 3">MSr12523</strain>
    </source>
</reference>
<keyword evidence="1" id="KW-0812">Transmembrane</keyword>
<feature type="transmembrane region" description="Helical" evidence="1">
    <location>
        <begin position="411"/>
        <end position="428"/>
    </location>
</feature>